<sequence>MNRLPVIAVLDDEPKLRKALRRLLVAHGFAVVTFERGEDVVAALTAQPLDCLLLDLHMEATNGFDVLEAMADRGLTTPVIVITGHGEPDTAERVMTMGAASYLNKPVDESALLAAIGDAIGTRSTPWNSHP</sequence>
<evidence type="ECO:0000256" key="1">
    <source>
        <dbReference type="ARBA" id="ARBA00022553"/>
    </source>
</evidence>
<comment type="caution">
    <text evidence="4">The sequence shown here is derived from an EMBL/GenBank/DDBJ whole genome shotgun (WGS) entry which is preliminary data.</text>
</comment>
<name>A0ABU9B083_9BACT</name>
<dbReference type="InterPro" id="IPR011006">
    <property type="entry name" value="CheY-like_superfamily"/>
</dbReference>
<keyword evidence="5" id="KW-1185">Reference proteome</keyword>
<evidence type="ECO:0000259" key="3">
    <source>
        <dbReference type="PROSITE" id="PS50110"/>
    </source>
</evidence>
<dbReference type="PROSITE" id="PS50110">
    <property type="entry name" value="RESPONSE_REGULATORY"/>
    <property type="match status" value="1"/>
</dbReference>
<dbReference type="EMBL" id="JBBUKT010000007">
    <property type="protein sequence ID" value="MEK7952417.1"/>
    <property type="molecule type" value="Genomic_DNA"/>
</dbReference>
<keyword evidence="1 2" id="KW-0597">Phosphoprotein</keyword>
<dbReference type="Pfam" id="PF00072">
    <property type="entry name" value="Response_reg"/>
    <property type="match status" value="1"/>
</dbReference>
<protein>
    <submittedName>
        <fullName evidence="4">Response regulator</fullName>
    </submittedName>
</protein>
<dbReference type="SUPFAM" id="SSF52172">
    <property type="entry name" value="CheY-like"/>
    <property type="match status" value="1"/>
</dbReference>
<dbReference type="Gene3D" id="3.40.50.2300">
    <property type="match status" value="1"/>
</dbReference>
<feature type="domain" description="Response regulatory" evidence="3">
    <location>
        <begin position="6"/>
        <end position="120"/>
    </location>
</feature>
<proteinExistence type="predicted"/>
<gene>
    <name evidence="4" type="ORF">WKV53_18035</name>
</gene>
<evidence type="ECO:0000313" key="5">
    <source>
        <dbReference type="Proteomes" id="UP001371305"/>
    </source>
</evidence>
<dbReference type="RefSeq" id="WP_341406174.1">
    <property type="nucleotide sequence ID" value="NZ_JBBUKT010000007.1"/>
</dbReference>
<dbReference type="SMART" id="SM00448">
    <property type="entry name" value="REC"/>
    <property type="match status" value="1"/>
</dbReference>
<dbReference type="PANTHER" id="PTHR44591">
    <property type="entry name" value="STRESS RESPONSE REGULATOR PROTEIN 1"/>
    <property type="match status" value="1"/>
</dbReference>
<organism evidence="4 5">
    <name type="scientific">Luteolibacter soli</name>
    <dbReference type="NCBI Taxonomy" id="3135280"/>
    <lineage>
        <taxon>Bacteria</taxon>
        <taxon>Pseudomonadati</taxon>
        <taxon>Verrucomicrobiota</taxon>
        <taxon>Verrucomicrobiia</taxon>
        <taxon>Verrucomicrobiales</taxon>
        <taxon>Verrucomicrobiaceae</taxon>
        <taxon>Luteolibacter</taxon>
    </lineage>
</organism>
<reference evidence="4 5" key="1">
    <citation type="submission" date="2024-04" db="EMBL/GenBank/DDBJ databases">
        <title>Luteolibacter sp. isolated from soil.</title>
        <authorList>
            <person name="An J."/>
        </authorList>
    </citation>
    <scope>NUCLEOTIDE SEQUENCE [LARGE SCALE GENOMIC DNA]</scope>
    <source>
        <strain evidence="4 5">Y139</strain>
    </source>
</reference>
<evidence type="ECO:0000256" key="2">
    <source>
        <dbReference type="PROSITE-ProRule" id="PRU00169"/>
    </source>
</evidence>
<evidence type="ECO:0000313" key="4">
    <source>
        <dbReference type="EMBL" id="MEK7952417.1"/>
    </source>
</evidence>
<dbReference type="PANTHER" id="PTHR44591:SF3">
    <property type="entry name" value="RESPONSE REGULATORY DOMAIN-CONTAINING PROTEIN"/>
    <property type="match status" value="1"/>
</dbReference>
<dbReference type="InterPro" id="IPR050595">
    <property type="entry name" value="Bact_response_regulator"/>
</dbReference>
<dbReference type="Proteomes" id="UP001371305">
    <property type="component" value="Unassembled WGS sequence"/>
</dbReference>
<feature type="modified residue" description="4-aspartylphosphate" evidence="2">
    <location>
        <position position="55"/>
    </location>
</feature>
<accession>A0ABU9B083</accession>
<dbReference type="InterPro" id="IPR001789">
    <property type="entry name" value="Sig_transdc_resp-reg_receiver"/>
</dbReference>